<dbReference type="OrthoDB" id="9789123at2"/>
<sequence>MNHLENTRFIFNKYARAYKEKYLDQGNYGAMLLDFLEGIPNGGRILDLGCGPGNISRFLLDHRNDLELTGVDIAPAMLQEARQLNPEAGFYEGNVLEIESFLQGGFDGVVSGFVLPYLDAGQVRLHLSQIANLLSSGGVCYLSFLVGQKESSGPVASVNTEGDVLYMHFYKEAAVESLIAKAGLQIISIDKKTPRSQNGEPTNMEIMMILRSS</sequence>
<accession>A0A4S3M4S2</accession>
<dbReference type="Pfam" id="PF13649">
    <property type="entry name" value="Methyltransf_25"/>
    <property type="match status" value="1"/>
</dbReference>
<proteinExistence type="predicted"/>
<evidence type="ECO:0000256" key="2">
    <source>
        <dbReference type="ARBA" id="ARBA00022679"/>
    </source>
</evidence>
<keyword evidence="5" id="KW-1185">Reference proteome</keyword>
<reference evidence="4 5" key="1">
    <citation type="submission" date="2019-04" db="EMBL/GenBank/DDBJ databases">
        <title>Draft genome sequence of Robertkochia marina CC-AMO-30D.</title>
        <authorList>
            <person name="Hameed A."/>
            <person name="Lin S.-Y."/>
            <person name="Shahina M."/>
            <person name="Lai W.-A."/>
            <person name="Young C.-C."/>
        </authorList>
    </citation>
    <scope>NUCLEOTIDE SEQUENCE [LARGE SCALE GENOMIC DNA]</scope>
    <source>
        <strain evidence="4 5">CC-AMO-30D</strain>
    </source>
</reference>
<evidence type="ECO:0000313" key="4">
    <source>
        <dbReference type="EMBL" id="THD69187.1"/>
    </source>
</evidence>
<evidence type="ECO:0000256" key="1">
    <source>
        <dbReference type="ARBA" id="ARBA00022603"/>
    </source>
</evidence>
<organism evidence="4 5">
    <name type="scientific">Robertkochia marina</name>
    <dbReference type="NCBI Taxonomy" id="1227945"/>
    <lineage>
        <taxon>Bacteria</taxon>
        <taxon>Pseudomonadati</taxon>
        <taxon>Bacteroidota</taxon>
        <taxon>Flavobacteriia</taxon>
        <taxon>Flavobacteriales</taxon>
        <taxon>Flavobacteriaceae</taxon>
        <taxon>Robertkochia</taxon>
    </lineage>
</organism>
<dbReference type="GO" id="GO:0008168">
    <property type="term" value="F:methyltransferase activity"/>
    <property type="evidence" value="ECO:0007669"/>
    <property type="project" value="UniProtKB-KW"/>
</dbReference>
<dbReference type="Gene3D" id="3.40.50.150">
    <property type="entry name" value="Vaccinia Virus protein VP39"/>
    <property type="match status" value="1"/>
</dbReference>
<dbReference type="InterPro" id="IPR029063">
    <property type="entry name" value="SAM-dependent_MTases_sf"/>
</dbReference>
<dbReference type="PANTHER" id="PTHR43861">
    <property type="entry name" value="TRANS-ACONITATE 2-METHYLTRANSFERASE-RELATED"/>
    <property type="match status" value="1"/>
</dbReference>
<keyword evidence="1 4" id="KW-0489">Methyltransferase</keyword>
<dbReference type="Proteomes" id="UP000305939">
    <property type="component" value="Unassembled WGS sequence"/>
</dbReference>
<protein>
    <submittedName>
        <fullName evidence="4">Class I SAM-dependent methyltransferase</fullName>
    </submittedName>
</protein>
<dbReference type="EMBL" id="SSMC01000001">
    <property type="protein sequence ID" value="THD69187.1"/>
    <property type="molecule type" value="Genomic_DNA"/>
</dbReference>
<feature type="domain" description="Methyltransferase" evidence="3">
    <location>
        <begin position="45"/>
        <end position="138"/>
    </location>
</feature>
<keyword evidence="2 4" id="KW-0808">Transferase</keyword>
<dbReference type="CDD" id="cd02440">
    <property type="entry name" value="AdoMet_MTases"/>
    <property type="match status" value="1"/>
</dbReference>
<evidence type="ECO:0000259" key="3">
    <source>
        <dbReference type="Pfam" id="PF13649"/>
    </source>
</evidence>
<dbReference type="AlphaFoldDB" id="A0A4S3M4S2"/>
<dbReference type="PANTHER" id="PTHR43861:SF1">
    <property type="entry name" value="TRANS-ACONITATE 2-METHYLTRANSFERASE"/>
    <property type="match status" value="1"/>
</dbReference>
<dbReference type="RefSeq" id="WP_136334677.1">
    <property type="nucleotide sequence ID" value="NZ_QXMP01000001.1"/>
</dbReference>
<dbReference type="GO" id="GO:0032259">
    <property type="term" value="P:methylation"/>
    <property type="evidence" value="ECO:0007669"/>
    <property type="project" value="UniProtKB-KW"/>
</dbReference>
<dbReference type="SUPFAM" id="SSF53335">
    <property type="entry name" value="S-adenosyl-L-methionine-dependent methyltransferases"/>
    <property type="match status" value="1"/>
</dbReference>
<evidence type="ECO:0000313" key="5">
    <source>
        <dbReference type="Proteomes" id="UP000305939"/>
    </source>
</evidence>
<name>A0A4S3M4S2_9FLAO</name>
<gene>
    <name evidence="4" type="ORF">E7Z59_02325</name>
</gene>
<comment type="caution">
    <text evidence="4">The sequence shown here is derived from an EMBL/GenBank/DDBJ whole genome shotgun (WGS) entry which is preliminary data.</text>
</comment>
<dbReference type="InterPro" id="IPR041698">
    <property type="entry name" value="Methyltransf_25"/>
</dbReference>